<keyword evidence="6" id="KW-0271">Exosome</keyword>
<organism evidence="11 12">
    <name type="scientific">Elsinoe australis</name>
    <dbReference type="NCBI Taxonomy" id="40998"/>
    <lineage>
        <taxon>Eukaryota</taxon>
        <taxon>Fungi</taxon>
        <taxon>Dikarya</taxon>
        <taxon>Ascomycota</taxon>
        <taxon>Pezizomycotina</taxon>
        <taxon>Dothideomycetes</taxon>
        <taxon>Dothideomycetidae</taxon>
        <taxon>Myriangiales</taxon>
        <taxon>Elsinoaceae</taxon>
        <taxon>Elsinoe</taxon>
    </lineage>
</organism>
<feature type="domain" description="Exoribonuclease phosphorolytic" evidence="10">
    <location>
        <begin position="36"/>
        <end position="189"/>
    </location>
</feature>
<evidence type="ECO:0000256" key="9">
    <source>
        <dbReference type="SAM" id="MobiDB-lite"/>
    </source>
</evidence>
<evidence type="ECO:0000256" key="3">
    <source>
        <dbReference type="ARBA" id="ARBA00006678"/>
    </source>
</evidence>
<keyword evidence="5" id="KW-0698">rRNA processing</keyword>
<dbReference type="InterPro" id="IPR036345">
    <property type="entry name" value="ExoRNase_PH_dom2_sf"/>
</dbReference>
<gene>
    <name evidence="11" type="ORF">B9Z65_1679</name>
</gene>
<evidence type="ECO:0000256" key="8">
    <source>
        <dbReference type="ARBA" id="ARBA00023242"/>
    </source>
</evidence>
<dbReference type="GO" id="GO:0005730">
    <property type="term" value="C:nucleolus"/>
    <property type="evidence" value="ECO:0007669"/>
    <property type="project" value="TreeGrafter"/>
</dbReference>
<keyword evidence="4" id="KW-0963">Cytoplasm</keyword>
<feature type="compositionally biased region" description="Polar residues" evidence="9">
    <location>
        <begin position="17"/>
        <end position="35"/>
    </location>
</feature>
<evidence type="ECO:0000256" key="7">
    <source>
        <dbReference type="ARBA" id="ARBA00022884"/>
    </source>
</evidence>
<dbReference type="AlphaFoldDB" id="A0A2P7YGK7"/>
<dbReference type="Pfam" id="PF01138">
    <property type="entry name" value="RNase_PH"/>
    <property type="match status" value="1"/>
</dbReference>
<dbReference type="InterPro" id="IPR001247">
    <property type="entry name" value="ExoRNase_PH_dom1"/>
</dbReference>
<dbReference type="GO" id="GO:0006364">
    <property type="term" value="P:rRNA processing"/>
    <property type="evidence" value="ECO:0007669"/>
    <property type="project" value="UniProtKB-KW"/>
</dbReference>
<dbReference type="GO" id="GO:0071028">
    <property type="term" value="P:nuclear mRNA surveillance"/>
    <property type="evidence" value="ECO:0007669"/>
    <property type="project" value="TreeGrafter"/>
</dbReference>
<dbReference type="EMBL" id="NHZQ01000445">
    <property type="protein sequence ID" value="PSK35096.1"/>
    <property type="molecule type" value="Genomic_DNA"/>
</dbReference>
<dbReference type="PANTHER" id="PTHR11953">
    <property type="entry name" value="EXOSOME COMPLEX COMPONENT"/>
    <property type="match status" value="1"/>
</dbReference>
<dbReference type="InterPro" id="IPR050080">
    <property type="entry name" value="RNase_PH"/>
</dbReference>
<dbReference type="Proteomes" id="UP000243723">
    <property type="component" value="Unassembled WGS sequence"/>
</dbReference>
<dbReference type="GO" id="GO:0003723">
    <property type="term" value="F:RNA binding"/>
    <property type="evidence" value="ECO:0007669"/>
    <property type="project" value="UniProtKB-KW"/>
</dbReference>
<evidence type="ECO:0000256" key="6">
    <source>
        <dbReference type="ARBA" id="ARBA00022835"/>
    </source>
</evidence>
<dbReference type="CDD" id="cd11371">
    <property type="entry name" value="RNase_PH_MTR3"/>
    <property type="match status" value="1"/>
</dbReference>
<accession>A0A2P7YGK7</accession>
<keyword evidence="7" id="KW-0694">RNA-binding</keyword>
<keyword evidence="8" id="KW-0539">Nucleus</keyword>
<evidence type="ECO:0000256" key="2">
    <source>
        <dbReference type="ARBA" id="ARBA00004496"/>
    </source>
</evidence>
<reference evidence="11 12" key="1">
    <citation type="submission" date="2017-05" db="EMBL/GenBank/DDBJ databases">
        <title>Draft genome sequence of Elsinoe australis.</title>
        <authorList>
            <person name="Cheng Q."/>
        </authorList>
    </citation>
    <scope>NUCLEOTIDE SEQUENCE [LARGE SCALE GENOMIC DNA]</scope>
    <source>
        <strain evidence="11 12">NL1</strain>
    </source>
</reference>
<proteinExistence type="inferred from homology"/>
<keyword evidence="12" id="KW-1185">Reference proteome</keyword>
<dbReference type="SUPFAM" id="SSF55666">
    <property type="entry name" value="Ribonuclease PH domain 2-like"/>
    <property type="match status" value="1"/>
</dbReference>
<sequence length="292" mass="30591">MTDRRRLNPPPGGTTAPIFTSHSTSKPSRTRNPSSARQIFLRTGLVPSASGSAYYELAPTAASLSFATTSSNLKLTVTVHGPRPLPRQTPYSSTMLLNTHVKFAPFATKVRRGYVRDAVERDLGAHLETALRGVILAERFPKSACDVVVTVLEGEDEEDGRGGVGGVGIMGVLAGCITAASAALVDAGIDCVDLVAGGVAGLAKGEMVVDPCSSEHEGLEAAVVVGYLQSRDEITELWVKGNVGKNPEALVDKAVEAAQLSRVVLAAALRESVEQKLQDASEEANSASKEPV</sequence>
<evidence type="ECO:0000256" key="5">
    <source>
        <dbReference type="ARBA" id="ARBA00022552"/>
    </source>
</evidence>
<dbReference type="Gene3D" id="3.30.230.70">
    <property type="entry name" value="GHMP Kinase, N-terminal domain"/>
    <property type="match status" value="1"/>
</dbReference>
<evidence type="ECO:0000256" key="1">
    <source>
        <dbReference type="ARBA" id="ARBA00004123"/>
    </source>
</evidence>
<dbReference type="InterPro" id="IPR020568">
    <property type="entry name" value="Ribosomal_Su5_D2-typ_SF"/>
</dbReference>
<dbReference type="PANTHER" id="PTHR11953:SF2">
    <property type="entry name" value="EXOSOME COMPLEX COMPONENT MTR3"/>
    <property type="match status" value="1"/>
</dbReference>
<evidence type="ECO:0000256" key="4">
    <source>
        <dbReference type="ARBA" id="ARBA00022490"/>
    </source>
</evidence>
<dbReference type="SUPFAM" id="SSF54211">
    <property type="entry name" value="Ribosomal protein S5 domain 2-like"/>
    <property type="match status" value="1"/>
</dbReference>
<comment type="subcellular location">
    <subcellularLocation>
        <location evidence="2">Cytoplasm</location>
    </subcellularLocation>
    <subcellularLocation>
        <location evidence="1">Nucleus</location>
    </subcellularLocation>
</comment>
<dbReference type="GO" id="GO:0000176">
    <property type="term" value="C:nuclear exosome (RNase complex)"/>
    <property type="evidence" value="ECO:0007669"/>
    <property type="project" value="TreeGrafter"/>
</dbReference>
<evidence type="ECO:0000259" key="10">
    <source>
        <dbReference type="Pfam" id="PF01138"/>
    </source>
</evidence>
<evidence type="ECO:0000313" key="12">
    <source>
        <dbReference type="Proteomes" id="UP000243723"/>
    </source>
</evidence>
<dbReference type="GO" id="GO:0000177">
    <property type="term" value="C:cytoplasmic exosome (RNase complex)"/>
    <property type="evidence" value="ECO:0007669"/>
    <property type="project" value="TreeGrafter"/>
</dbReference>
<dbReference type="GO" id="GO:0034475">
    <property type="term" value="P:U4 snRNA 3'-end processing"/>
    <property type="evidence" value="ECO:0007669"/>
    <property type="project" value="TreeGrafter"/>
</dbReference>
<dbReference type="STRING" id="40998.A0A2P7YGK7"/>
<dbReference type="GO" id="GO:0071051">
    <property type="term" value="P:poly(A)-dependent snoRNA 3'-end processing"/>
    <property type="evidence" value="ECO:0007669"/>
    <property type="project" value="TreeGrafter"/>
</dbReference>
<protein>
    <recommendedName>
        <fullName evidence="10">Exoribonuclease phosphorolytic domain-containing protein</fullName>
    </recommendedName>
</protein>
<dbReference type="InterPro" id="IPR027408">
    <property type="entry name" value="PNPase/RNase_PH_dom_sf"/>
</dbReference>
<dbReference type="OrthoDB" id="2504340at2759"/>
<comment type="similarity">
    <text evidence="3">Belongs to the RNase PH family.</text>
</comment>
<evidence type="ECO:0000313" key="11">
    <source>
        <dbReference type="EMBL" id="PSK35096.1"/>
    </source>
</evidence>
<name>A0A2P7YGK7_9PEZI</name>
<feature type="region of interest" description="Disordered" evidence="9">
    <location>
        <begin position="1"/>
        <end position="35"/>
    </location>
</feature>
<dbReference type="GO" id="GO:0016075">
    <property type="term" value="P:rRNA catabolic process"/>
    <property type="evidence" value="ECO:0007669"/>
    <property type="project" value="TreeGrafter"/>
</dbReference>
<comment type="caution">
    <text evidence="11">The sequence shown here is derived from an EMBL/GenBank/DDBJ whole genome shotgun (WGS) entry which is preliminary data.</text>
</comment>